<feature type="domain" description="Histidine kinase/HSP90-like ATPase" evidence="2">
    <location>
        <begin position="14"/>
        <end position="128"/>
    </location>
</feature>
<accession>A0A3G2JCV3</accession>
<dbReference type="SUPFAM" id="SSF55874">
    <property type="entry name" value="ATPase domain of HSP90 chaperone/DNA topoisomerase II/histidine kinase"/>
    <property type="match status" value="1"/>
</dbReference>
<proteinExistence type="predicted"/>
<organism evidence="3 4">
    <name type="scientific">Streptomyces dangxiongensis</name>
    <dbReference type="NCBI Taxonomy" id="1442032"/>
    <lineage>
        <taxon>Bacteria</taxon>
        <taxon>Bacillati</taxon>
        <taxon>Actinomycetota</taxon>
        <taxon>Actinomycetes</taxon>
        <taxon>Kitasatosporales</taxon>
        <taxon>Streptomycetaceae</taxon>
        <taxon>Streptomyces</taxon>
    </lineage>
</organism>
<name>A0A3G2JCV3_9ACTN</name>
<dbReference type="KEGG" id="sdd:D9753_15880"/>
<evidence type="ECO:0000313" key="4">
    <source>
        <dbReference type="Proteomes" id="UP000268329"/>
    </source>
</evidence>
<dbReference type="Gene3D" id="3.30.565.10">
    <property type="entry name" value="Histidine kinase-like ATPase, C-terminal domain"/>
    <property type="match status" value="1"/>
</dbReference>
<dbReference type="OrthoDB" id="4206624at2"/>
<dbReference type="EMBL" id="CP033073">
    <property type="protein sequence ID" value="AYN40148.1"/>
    <property type="molecule type" value="Genomic_DNA"/>
</dbReference>
<dbReference type="GO" id="GO:0005524">
    <property type="term" value="F:ATP binding"/>
    <property type="evidence" value="ECO:0007669"/>
    <property type="project" value="UniProtKB-KW"/>
</dbReference>
<keyword evidence="3" id="KW-0547">Nucleotide-binding</keyword>
<dbReference type="InterPro" id="IPR036890">
    <property type="entry name" value="HATPase_C_sf"/>
</dbReference>
<reference evidence="3 4" key="1">
    <citation type="submission" date="2018-10" db="EMBL/GenBank/DDBJ databases">
        <title>The genome of Streptomyces dangxiongensis Z022.</title>
        <authorList>
            <person name="Zhang B."/>
        </authorList>
    </citation>
    <scope>NUCLEOTIDE SEQUENCE [LARGE SCALE GENOMIC DNA]</scope>
    <source>
        <strain evidence="3 4">Z022</strain>
    </source>
</reference>
<sequence>MNQVPPSISELTLAATPNAVAWARRHTVDVLQRWRFPAEGIEVARLLVSELATNAILHARRAESSGSSGTGSAGPGVITLRLWPTEHGVVLLVGDADPRPPVLRAGGLGATGGRGLLLTQTMASCWGYYHPGHHPGKIVWAHVPTRPNASLNEPGGASGQLAPPLLIGRILTGLREL</sequence>
<evidence type="ECO:0000256" key="1">
    <source>
        <dbReference type="ARBA" id="ARBA00022527"/>
    </source>
</evidence>
<dbReference type="PANTHER" id="PTHR35526:SF3">
    <property type="entry name" value="ANTI-SIGMA-F FACTOR RSBW"/>
    <property type="match status" value="1"/>
</dbReference>
<protein>
    <submittedName>
        <fullName evidence="3">ATP-binding protein</fullName>
    </submittedName>
</protein>
<evidence type="ECO:0000259" key="2">
    <source>
        <dbReference type="Pfam" id="PF13581"/>
    </source>
</evidence>
<gene>
    <name evidence="3" type="ORF">D9753_15880</name>
</gene>
<dbReference type="GO" id="GO:0004674">
    <property type="term" value="F:protein serine/threonine kinase activity"/>
    <property type="evidence" value="ECO:0007669"/>
    <property type="project" value="UniProtKB-KW"/>
</dbReference>
<dbReference type="InterPro" id="IPR050267">
    <property type="entry name" value="Anti-sigma-factor_SerPK"/>
</dbReference>
<keyword evidence="3" id="KW-0067">ATP-binding</keyword>
<dbReference type="PANTHER" id="PTHR35526">
    <property type="entry name" value="ANTI-SIGMA-F FACTOR RSBW-RELATED"/>
    <property type="match status" value="1"/>
</dbReference>
<dbReference type="RefSeq" id="WP_121787606.1">
    <property type="nucleotide sequence ID" value="NZ_CP033073.1"/>
</dbReference>
<dbReference type="InterPro" id="IPR003594">
    <property type="entry name" value="HATPase_dom"/>
</dbReference>
<keyword evidence="1" id="KW-0723">Serine/threonine-protein kinase</keyword>
<dbReference type="Pfam" id="PF13581">
    <property type="entry name" value="HATPase_c_2"/>
    <property type="match status" value="1"/>
</dbReference>
<keyword evidence="1" id="KW-0418">Kinase</keyword>
<evidence type="ECO:0000313" key="3">
    <source>
        <dbReference type="EMBL" id="AYN40148.1"/>
    </source>
</evidence>
<keyword evidence="4" id="KW-1185">Reference proteome</keyword>
<dbReference type="Proteomes" id="UP000268329">
    <property type="component" value="Chromosome"/>
</dbReference>
<dbReference type="AlphaFoldDB" id="A0A3G2JCV3"/>
<keyword evidence="1" id="KW-0808">Transferase</keyword>